<evidence type="ECO:0000256" key="1">
    <source>
        <dbReference type="ARBA" id="ARBA00006484"/>
    </source>
</evidence>
<dbReference type="PRINTS" id="PR00081">
    <property type="entry name" value="GDHRDH"/>
</dbReference>
<dbReference type="AlphaFoldDB" id="A0A0W8IBT6"/>
<proteinExistence type="inferred from homology"/>
<gene>
    <name evidence="3" type="ORF">AVL62_13195</name>
</gene>
<evidence type="ECO:0000313" key="3">
    <source>
        <dbReference type="EMBL" id="KUG57384.1"/>
    </source>
</evidence>
<dbReference type="RefSeq" id="WP_058890219.1">
    <property type="nucleotide sequence ID" value="NZ_LQBL01000005.1"/>
</dbReference>
<dbReference type="SUPFAM" id="SSF51735">
    <property type="entry name" value="NAD(P)-binding Rossmann-fold domains"/>
    <property type="match status" value="1"/>
</dbReference>
<dbReference type="PANTHER" id="PTHR43313">
    <property type="entry name" value="SHORT-CHAIN DEHYDROGENASE/REDUCTASE FAMILY 9C"/>
    <property type="match status" value="1"/>
</dbReference>
<dbReference type="GO" id="GO:0016491">
    <property type="term" value="F:oxidoreductase activity"/>
    <property type="evidence" value="ECO:0007669"/>
    <property type="project" value="TreeGrafter"/>
</dbReference>
<dbReference type="InterPro" id="IPR036291">
    <property type="entry name" value="NAD(P)-bd_dom_sf"/>
</dbReference>
<dbReference type="OrthoDB" id="9792003at2"/>
<evidence type="ECO:0000256" key="2">
    <source>
        <dbReference type="RuleBase" id="RU000363"/>
    </source>
</evidence>
<protein>
    <submittedName>
        <fullName evidence="3">Retinol dehydrogenase</fullName>
    </submittedName>
</protein>
<dbReference type="GO" id="GO:0008202">
    <property type="term" value="P:steroid metabolic process"/>
    <property type="evidence" value="ECO:0007669"/>
    <property type="project" value="TreeGrafter"/>
</dbReference>
<dbReference type="CDD" id="cd05374">
    <property type="entry name" value="17beta-HSD-like_SDR_c"/>
    <property type="match status" value="1"/>
</dbReference>
<dbReference type="InterPro" id="IPR002347">
    <property type="entry name" value="SDR_fam"/>
</dbReference>
<name>A0A0W8IBT6_9MICO</name>
<dbReference type="STRING" id="767452.AVL62_13195"/>
<comment type="similarity">
    <text evidence="1 2">Belongs to the short-chain dehydrogenases/reductases (SDR) family.</text>
</comment>
<evidence type="ECO:0000313" key="4">
    <source>
        <dbReference type="Proteomes" id="UP000054837"/>
    </source>
</evidence>
<dbReference type="Gene3D" id="3.40.50.720">
    <property type="entry name" value="NAD(P)-binding Rossmann-like Domain"/>
    <property type="match status" value="1"/>
</dbReference>
<keyword evidence="4" id="KW-1185">Reference proteome</keyword>
<dbReference type="PRINTS" id="PR00080">
    <property type="entry name" value="SDRFAMILY"/>
</dbReference>
<accession>A0A0W8IBT6</accession>
<reference evidence="3 4" key="1">
    <citation type="submission" date="2015-12" db="EMBL/GenBank/DDBJ databases">
        <title>Serinicoccus chungangenesis strain CD08_5 genome sequencing and assembly.</title>
        <authorList>
            <person name="Chander A.M."/>
            <person name="Kaur G."/>
            <person name="Nair G.R."/>
            <person name="Dhawan D.K."/>
            <person name="Kochhar R.K."/>
            <person name="Mayilraj S."/>
            <person name="Bhadada S.K."/>
        </authorList>
    </citation>
    <scope>NUCLEOTIDE SEQUENCE [LARGE SCALE GENOMIC DNA]</scope>
    <source>
        <strain evidence="3 4">CD08_5</strain>
    </source>
</reference>
<comment type="caution">
    <text evidence="3">The sequence shown here is derived from an EMBL/GenBank/DDBJ whole genome shotgun (WGS) entry which is preliminary data.</text>
</comment>
<dbReference type="PROSITE" id="PS00061">
    <property type="entry name" value="ADH_SHORT"/>
    <property type="match status" value="1"/>
</dbReference>
<dbReference type="Proteomes" id="UP000054837">
    <property type="component" value="Unassembled WGS sequence"/>
</dbReference>
<dbReference type="PANTHER" id="PTHR43313:SF1">
    <property type="entry name" value="3BETA-HYDROXYSTEROID DEHYDROGENASE DHS-16"/>
    <property type="match status" value="1"/>
</dbReference>
<sequence>MPAVLVTGAGRGIGEATALRLARAGWTVFAGVRSDPDTQASRPGSGTITRVLLDITDAAHVAALGDHLPDQLDALVNNAGIGVLGPVEAVSIPDFRRQFEVNLFGQVAVTQAVLPQIRACGGRIVFVSSTGGRAPVPMEGAYCASKFAVEAVADVLRVELRPWQIDVSLVEPGPTDTGPWRQIQSMLRDMEQGMAPRHRELYAQHISGMLRLVGTLQSRTVPPDVVARVIERALTSRRPRARYAAGAQARAMMTVDQALPTRLNDAIGARLLGLRQP</sequence>
<dbReference type="InterPro" id="IPR020904">
    <property type="entry name" value="Sc_DH/Rdtase_CS"/>
</dbReference>
<dbReference type="EMBL" id="LQBL01000005">
    <property type="protein sequence ID" value="KUG57384.1"/>
    <property type="molecule type" value="Genomic_DNA"/>
</dbReference>
<dbReference type="Pfam" id="PF00106">
    <property type="entry name" value="adh_short"/>
    <property type="match status" value="1"/>
</dbReference>
<organism evidence="3 4">
    <name type="scientific">Serinicoccus chungangensis</name>
    <dbReference type="NCBI Taxonomy" id="767452"/>
    <lineage>
        <taxon>Bacteria</taxon>
        <taxon>Bacillati</taxon>
        <taxon>Actinomycetota</taxon>
        <taxon>Actinomycetes</taxon>
        <taxon>Micrococcales</taxon>
        <taxon>Ornithinimicrobiaceae</taxon>
        <taxon>Serinicoccus</taxon>
    </lineage>
</organism>